<name>A0ACB8SC58_9AGAM</name>
<gene>
    <name evidence="1" type="ORF">FA95DRAFT_1552002</name>
</gene>
<accession>A0ACB8SC58</accession>
<evidence type="ECO:0000313" key="1">
    <source>
        <dbReference type="EMBL" id="KAI0054189.1"/>
    </source>
</evidence>
<proteinExistence type="predicted"/>
<dbReference type="Proteomes" id="UP000814033">
    <property type="component" value="Unassembled WGS sequence"/>
</dbReference>
<dbReference type="EMBL" id="MU275838">
    <property type="protein sequence ID" value="KAI0054189.1"/>
    <property type="molecule type" value="Genomic_DNA"/>
</dbReference>
<reference evidence="1" key="2">
    <citation type="journal article" date="2022" name="New Phytol.">
        <title>Evolutionary transition to the ectomycorrhizal habit in the genomes of a hyperdiverse lineage of mushroom-forming fungi.</title>
        <authorList>
            <person name="Looney B."/>
            <person name="Miyauchi S."/>
            <person name="Morin E."/>
            <person name="Drula E."/>
            <person name="Courty P.E."/>
            <person name="Kohler A."/>
            <person name="Kuo A."/>
            <person name="LaButti K."/>
            <person name="Pangilinan J."/>
            <person name="Lipzen A."/>
            <person name="Riley R."/>
            <person name="Andreopoulos W."/>
            <person name="He G."/>
            <person name="Johnson J."/>
            <person name="Nolan M."/>
            <person name="Tritt A."/>
            <person name="Barry K.W."/>
            <person name="Grigoriev I.V."/>
            <person name="Nagy L.G."/>
            <person name="Hibbett D."/>
            <person name="Henrissat B."/>
            <person name="Matheny P.B."/>
            <person name="Labbe J."/>
            <person name="Martin F.M."/>
        </authorList>
    </citation>
    <scope>NUCLEOTIDE SEQUENCE</scope>
    <source>
        <strain evidence="1">FP105234-sp</strain>
    </source>
</reference>
<protein>
    <submittedName>
        <fullName evidence="1">Uncharacterized protein</fullName>
    </submittedName>
</protein>
<reference evidence="1" key="1">
    <citation type="submission" date="2021-02" db="EMBL/GenBank/DDBJ databases">
        <authorList>
            <consortium name="DOE Joint Genome Institute"/>
            <person name="Ahrendt S."/>
            <person name="Looney B.P."/>
            <person name="Miyauchi S."/>
            <person name="Morin E."/>
            <person name="Drula E."/>
            <person name="Courty P.E."/>
            <person name="Chicoki N."/>
            <person name="Fauchery L."/>
            <person name="Kohler A."/>
            <person name="Kuo A."/>
            <person name="Labutti K."/>
            <person name="Pangilinan J."/>
            <person name="Lipzen A."/>
            <person name="Riley R."/>
            <person name="Andreopoulos W."/>
            <person name="He G."/>
            <person name="Johnson J."/>
            <person name="Barry K.W."/>
            <person name="Grigoriev I.V."/>
            <person name="Nagy L."/>
            <person name="Hibbett D."/>
            <person name="Henrissat B."/>
            <person name="Matheny P.B."/>
            <person name="Labbe J."/>
            <person name="Martin F."/>
        </authorList>
    </citation>
    <scope>NUCLEOTIDE SEQUENCE</scope>
    <source>
        <strain evidence="1">FP105234-sp</strain>
    </source>
</reference>
<keyword evidence="2" id="KW-1185">Reference proteome</keyword>
<sequence length="591" mass="65329">MAVTFNPRMLEASIRDVVSSLSTDQKTSVLLYAMERLPLGTSSRTVIENGVQSCIQVASMHPEKVAQARLLRARARFAVGLRGAAHQDLQAILMADPNNREARALMPPSGKIMAGEPASRAHGPPRFSNEIWREIALYLPRRDLRSLLLVSHAMSAIAGQLLFRRVHLQFGTAHHYHKWQDKDSLDTVELDKWHAQRSADILSRLVSDTAYASHVHTFIVSAPASGKNALNAFQIAMLANVLPKLINLEMFGCSMGDHAIGQVFGILEKHHRKLRSLTIDSTASTPPALPNLSNLTHFTYNGIAEEPLDLRNLFIGRNVALHTLVIRNAGRLYPEGLTSLSNLTVLDLSVGFERPELLSDIFAHSAQLQTLRLACTADDDVQLSRCFRAHVATLPALREFMFSLHLAPRGIKDPDLFPAVAEFVRGHPDLVVLALSAGWRSAVGFDAAVWGILPVLAKLHTLQIDVPEDLSPALSAWLIPRTVVALNLILTPKTDSSVLTQLWPGLPRDLKVVVLPLKMSADIQALIGSRLPNLRLLCMAGAYYSVLHTGSGGTQLEAWSQRRTMFSFNDHLEEIDCEEAQAFTTTDHWRW</sequence>
<organism evidence="1 2">
    <name type="scientific">Auriscalpium vulgare</name>
    <dbReference type="NCBI Taxonomy" id="40419"/>
    <lineage>
        <taxon>Eukaryota</taxon>
        <taxon>Fungi</taxon>
        <taxon>Dikarya</taxon>
        <taxon>Basidiomycota</taxon>
        <taxon>Agaricomycotina</taxon>
        <taxon>Agaricomycetes</taxon>
        <taxon>Russulales</taxon>
        <taxon>Auriscalpiaceae</taxon>
        <taxon>Auriscalpium</taxon>
    </lineage>
</organism>
<evidence type="ECO:0000313" key="2">
    <source>
        <dbReference type="Proteomes" id="UP000814033"/>
    </source>
</evidence>
<comment type="caution">
    <text evidence="1">The sequence shown here is derived from an EMBL/GenBank/DDBJ whole genome shotgun (WGS) entry which is preliminary data.</text>
</comment>